<reference evidence="4 5" key="1">
    <citation type="submission" date="2024-06" db="EMBL/GenBank/DDBJ databases">
        <title>Genomic Encyclopedia of Type Strains, Phase IV (KMG-IV): sequencing the most valuable type-strain genomes for metagenomic binning, comparative biology and taxonomic classification.</title>
        <authorList>
            <person name="Goeker M."/>
        </authorList>
    </citation>
    <scope>NUCLEOTIDE SEQUENCE [LARGE SCALE GENOMIC DNA]</scope>
    <source>
        <strain evidence="4 5">DSM 105042</strain>
    </source>
</reference>
<evidence type="ECO:0000313" key="5">
    <source>
        <dbReference type="Proteomes" id="UP001549031"/>
    </source>
</evidence>
<keyword evidence="5" id="KW-1185">Reference proteome</keyword>
<dbReference type="EC" id="2.3.1.-" evidence="4"/>
<dbReference type="SUPFAM" id="SSF55729">
    <property type="entry name" value="Acyl-CoA N-acyltransferases (Nat)"/>
    <property type="match status" value="1"/>
</dbReference>
<evidence type="ECO:0000256" key="1">
    <source>
        <dbReference type="ARBA" id="ARBA00022679"/>
    </source>
</evidence>
<comment type="caution">
    <text evidence="4">The sequence shown here is derived from an EMBL/GenBank/DDBJ whole genome shotgun (WGS) entry which is preliminary data.</text>
</comment>
<gene>
    <name evidence="4" type="ORF">ABID21_001910</name>
</gene>
<dbReference type="PANTHER" id="PTHR43800">
    <property type="entry name" value="PEPTIDYL-LYSINE N-ACETYLTRANSFERASE YJAB"/>
    <property type="match status" value="1"/>
</dbReference>
<proteinExistence type="predicted"/>
<evidence type="ECO:0000259" key="3">
    <source>
        <dbReference type="PROSITE" id="PS51186"/>
    </source>
</evidence>
<feature type="domain" description="N-acetyltransferase" evidence="3">
    <location>
        <begin position="5"/>
        <end position="146"/>
    </location>
</feature>
<dbReference type="Proteomes" id="UP001549031">
    <property type="component" value="Unassembled WGS sequence"/>
</dbReference>
<evidence type="ECO:0000256" key="2">
    <source>
        <dbReference type="ARBA" id="ARBA00023315"/>
    </source>
</evidence>
<protein>
    <submittedName>
        <fullName evidence="4">Acetyltransferase</fullName>
        <ecNumber evidence="4">2.3.1.-</ecNumber>
    </submittedName>
</protein>
<dbReference type="EMBL" id="JBEPLJ010000006">
    <property type="protein sequence ID" value="MET3585801.1"/>
    <property type="molecule type" value="Genomic_DNA"/>
</dbReference>
<evidence type="ECO:0000313" key="4">
    <source>
        <dbReference type="EMBL" id="MET3585801.1"/>
    </source>
</evidence>
<dbReference type="InterPro" id="IPR000182">
    <property type="entry name" value="GNAT_dom"/>
</dbReference>
<name>A0ABV2H5H5_9HYPH</name>
<dbReference type="RefSeq" id="WP_312038816.1">
    <property type="nucleotide sequence ID" value="NZ_JALJRA010000006.1"/>
</dbReference>
<dbReference type="Gene3D" id="3.40.630.30">
    <property type="match status" value="1"/>
</dbReference>
<dbReference type="CDD" id="cd04301">
    <property type="entry name" value="NAT_SF"/>
    <property type="match status" value="1"/>
</dbReference>
<dbReference type="InterPro" id="IPR016181">
    <property type="entry name" value="Acyl_CoA_acyltransferase"/>
</dbReference>
<dbReference type="PANTHER" id="PTHR43800:SF1">
    <property type="entry name" value="PEPTIDYL-LYSINE N-ACETYLTRANSFERASE YJAB"/>
    <property type="match status" value="1"/>
</dbReference>
<accession>A0ABV2H5H5</accession>
<dbReference type="PROSITE" id="PS51186">
    <property type="entry name" value="GNAT"/>
    <property type="match status" value="1"/>
</dbReference>
<sequence>MTADLAIRPYSPTDKAAVLDIWLATSTIAHPFFSSEQLQEQRVLVGDVYLEKAETWVAEMDGTVVGFIGLLDTWIGGLFVSPSVQGKGVGRALVDHAIALKKELALEVYETNMNAIGFYERLGFSTAGRRDTDDNGLPFPLLKMRRGA</sequence>
<dbReference type="GO" id="GO:0016746">
    <property type="term" value="F:acyltransferase activity"/>
    <property type="evidence" value="ECO:0007669"/>
    <property type="project" value="UniProtKB-KW"/>
</dbReference>
<dbReference type="Pfam" id="PF00583">
    <property type="entry name" value="Acetyltransf_1"/>
    <property type="match status" value="1"/>
</dbReference>
<keyword evidence="2 4" id="KW-0012">Acyltransferase</keyword>
<organism evidence="4 5">
    <name type="scientific">Pseudorhizobium tarimense</name>
    <dbReference type="NCBI Taxonomy" id="1079109"/>
    <lineage>
        <taxon>Bacteria</taxon>
        <taxon>Pseudomonadati</taxon>
        <taxon>Pseudomonadota</taxon>
        <taxon>Alphaproteobacteria</taxon>
        <taxon>Hyphomicrobiales</taxon>
        <taxon>Rhizobiaceae</taxon>
        <taxon>Rhizobium/Agrobacterium group</taxon>
        <taxon>Pseudorhizobium</taxon>
    </lineage>
</organism>
<keyword evidence="1 4" id="KW-0808">Transferase</keyword>